<evidence type="ECO:0000313" key="1">
    <source>
        <dbReference type="EMBL" id="MBB6693704.1"/>
    </source>
</evidence>
<organism evidence="1 2">
    <name type="scientific">Cohnella xylanilytica</name>
    <dbReference type="NCBI Taxonomy" id="557555"/>
    <lineage>
        <taxon>Bacteria</taxon>
        <taxon>Bacillati</taxon>
        <taxon>Bacillota</taxon>
        <taxon>Bacilli</taxon>
        <taxon>Bacillales</taxon>
        <taxon>Paenibacillaceae</taxon>
        <taxon>Cohnella</taxon>
    </lineage>
</organism>
<sequence>MLSNNLNLRKIGIILLVFSVVLTGMGINLRTPVSYAAGVVYVSNSGSDTTGDGTLDKPYATLYKAYQNVDSVGTIYVLNNIKLLADNNKKFNLNKNVTITTAPGVGTPAVIQRDQAGTSTLLDLTNGQLTLKDITIDGSIPGGGPVSGRIINPELRK</sequence>
<name>A0A841U6M8_9BACL</name>
<dbReference type="EMBL" id="JACJVR010000077">
    <property type="protein sequence ID" value="MBB6693704.1"/>
    <property type="molecule type" value="Genomic_DNA"/>
</dbReference>
<comment type="caution">
    <text evidence="1">The sequence shown here is derived from an EMBL/GenBank/DDBJ whole genome shotgun (WGS) entry which is preliminary data.</text>
</comment>
<evidence type="ECO:0000313" key="2">
    <source>
        <dbReference type="Proteomes" id="UP000553776"/>
    </source>
</evidence>
<reference evidence="1 2" key="1">
    <citation type="submission" date="2020-08" db="EMBL/GenBank/DDBJ databases">
        <title>Cohnella phylogeny.</title>
        <authorList>
            <person name="Dunlap C."/>
        </authorList>
    </citation>
    <scope>NUCLEOTIDE SEQUENCE [LARGE SCALE GENOMIC DNA]</scope>
    <source>
        <strain evidence="1 2">DSM 25239</strain>
    </source>
</reference>
<dbReference type="Gene3D" id="3.30.1910.20">
    <property type="entry name" value="asparaginyl-tRNA synthetase, N-terminal domain"/>
    <property type="match status" value="1"/>
</dbReference>
<proteinExistence type="predicted"/>
<feature type="non-terminal residue" evidence="1">
    <location>
        <position position="157"/>
    </location>
</feature>
<keyword evidence="2" id="KW-1185">Reference proteome</keyword>
<dbReference type="InterPro" id="IPR011050">
    <property type="entry name" value="Pectin_lyase_fold/virulence"/>
</dbReference>
<gene>
    <name evidence="1" type="ORF">H7B90_20110</name>
</gene>
<dbReference type="Proteomes" id="UP000553776">
    <property type="component" value="Unassembled WGS sequence"/>
</dbReference>
<accession>A0A841U6M8</accession>
<dbReference type="SUPFAM" id="SSF51126">
    <property type="entry name" value="Pectin lyase-like"/>
    <property type="match status" value="1"/>
</dbReference>
<protein>
    <submittedName>
        <fullName evidence="1">Uncharacterized protein</fullName>
    </submittedName>
</protein>
<dbReference type="AlphaFoldDB" id="A0A841U6M8"/>
<dbReference type="RefSeq" id="WP_185137682.1">
    <property type="nucleotide sequence ID" value="NZ_JACJVR010000077.1"/>
</dbReference>